<dbReference type="AlphaFoldDB" id="A0A942UXA0"/>
<dbReference type="EMBL" id="WSFT01000036">
    <property type="protein sequence ID" value="MBS4538631.1"/>
    <property type="molecule type" value="Genomic_DNA"/>
</dbReference>
<evidence type="ECO:0000256" key="2">
    <source>
        <dbReference type="SAM" id="SignalP"/>
    </source>
</evidence>
<feature type="signal peptide" evidence="2">
    <location>
        <begin position="1"/>
        <end position="23"/>
    </location>
</feature>
<evidence type="ECO:0000256" key="1">
    <source>
        <dbReference type="SAM" id="Phobius"/>
    </source>
</evidence>
<keyword evidence="1" id="KW-0812">Transmembrane</keyword>
<protein>
    <submittedName>
        <fullName evidence="3">Uncharacterized protein</fullName>
    </submittedName>
</protein>
<gene>
    <name evidence="3" type="ORF">GOQ27_09155</name>
</gene>
<keyword evidence="2" id="KW-0732">Signal</keyword>
<evidence type="ECO:0000313" key="4">
    <source>
        <dbReference type="Proteomes" id="UP000724672"/>
    </source>
</evidence>
<accession>A0A942UXA0</accession>
<sequence length="345" mass="39935">MKKKGIALFLVALFINSISVANMAQPIQDPTSNAIIFNDNSQISLIEETVTYDVKDIKLNNGHVHVEYILKNLEYIEKDFDVIFIASSLESSEVELKQNGERIQPIEINEDGQLPQNWNPKPKENIIEPISKKKLKNIYSGVTQKRDITRIRFPISFKENEEIKVEVSYISVGGFYRRGVINTIYSQQYYLTPAKFWNGDTKVNLVVNLPEKSDMSLNSNIPMDREKNSYTTTLEEIPEYEWIFSYVSKDNLLFDTNYRKIHNRYVLGITLVVILLGVILHKLINKYVGFIIYLLSVLFLGKFIHLSYGATFSTMLIGFLIIPISGIIILIYVIFEYYERKNKEE</sequence>
<reference evidence="3" key="1">
    <citation type="submission" date="2019-12" db="EMBL/GenBank/DDBJ databases">
        <title>Clostridiaceae gen. nov. sp. nov., isolated from sediment in Xinjiang, China.</title>
        <authorList>
            <person name="Zhang R."/>
        </authorList>
    </citation>
    <scope>NUCLEOTIDE SEQUENCE</scope>
    <source>
        <strain evidence="3">D2Q-11</strain>
    </source>
</reference>
<feature type="transmembrane region" description="Helical" evidence="1">
    <location>
        <begin position="290"/>
        <end position="308"/>
    </location>
</feature>
<feature type="transmembrane region" description="Helical" evidence="1">
    <location>
        <begin position="314"/>
        <end position="335"/>
    </location>
</feature>
<feature type="chain" id="PRO_5037646954" evidence="2">
    <location>
        <begin position="24"/>
        <end position="345"/>
    </location>
</feature>
<keyword evidence="4" id="KW-1185">Reference proteome</keyword>
<organism evidence="3 4">
    <name type="scientific">Anaeromonas frigoriresistens</name>
    <dbReference type="NCBI Taxonomy" id="2683708"/>
    <lineage>
        <taxon>Bacteria</taxon>
        <taxon>Bacillati</taxon>
        <taxon>Bacillota</taxon>
        <taxon>Tissierellia</taxon>
        <taxon>Tissierellales</taxon>
        <taxon>Thermohalobacteraceae</taxon>
        <taxon>Anaeromonas</taxon>
    </lineage>
</organism>
<dbReference type="Proteomes" id="UP000724672">
    <property type="component" value="Unassembled WGS sequence"/>
</dbReference>
<keyword evidence="1" id="KW-1133">Transmembrane helix</keyword>
<name>A0A942UXA0_9FIRM</name>
<evidence type="ECO:0000313" key="3">
    <source>
        <dbReference type="EMBL" id="MBS4538631.1"/>
    </source>
</evidence>
<comment type="caution">
    <text evidence="3">The sequence shown here is derived from an EMBL/GenBank/DDBJ whole genome shotgun (WGS) entry which is preliminary data.</text>
</comment>
<proteinExistence type="predicted"/>
<feature type="transmembrane region" description="Helical" evidence="1">
    <location>
        <begin position="265"/>
        <end position="283"/>
    </location>
</feature>
<keyword evidence="1" id="KW-0472">Membrane</keyword>
<dbReference type="RefSeq" id="WP_203366552.1">
    <property type="nucleotide sequence ID" value="NZ_WSFT01000036.1"/>
</dbReference>
<dbReference type="Gene3D" id="2.60.40.3680">
    <property type="match status" value="1"/>
</dbReference>